<evidence type="ECO:0000256" key="1">
    <source>
        <dbReference type="SAM" id="MobiDB-lite"/>
    </source>
</evidence>
<keyword evidence="2" id="KW-0732">Signal</keyword>
<feature type="compositionally biased region" description="Low complexity" evidence="1">
    <location>
        <begin position="42"/>
        <end position="54"/>
    </location>
</feature>
<proteinExistence type="predicted"/>
<keyword evidence="4" id="KW-1185">Reference proteome</keyword>
<feature type="compositionally biased region" description="Polar residues" evidence="1">
    <location>
        <begin position="30"/>
        <end position="39"/>
    </location>
</feature>
<feature type="signal peptide" evidence="2">
    <location>
        <begin position="1"/>
        <end position="20"/>
    </location>
</feature>
<feature type="chain" id="PRO_5012501306" evidence="2">
    <location>
        <begin position="21"/>
        <end position="113"/>
    </location>
</feature>
<organism evidence="3 4">
    <name type="scientific">Paraburkholderia piptadeniae</name>
    <dbReference type="NCBI Taxonomy" id="1701573"/>
    <lineage>
        <taxon>Bacteria</taxon>
        <taxon>Pseudomonadati</taxon>
        <taxon>Pseudomonadota</taxon>
        <taxon>Betaproteobacteria</taxon>
        <taxon>Burkholderiales</taxon>
        <taxon>Burkholderiaceae</taxon>
        <taxon>Paraburkholderia</taxon>
    </lineage>
</organism>
<evidence type="ECO:0000256" key="2">
    <source>
        <dbReference type="SAM" id="SignalP"/>
    </source>
</evidence>
<dbReference type="EMBL" id="CYGY02000099">
    <property type="protein sequence ID" value="SIT51061.1"/>
    <property type="molecule type" value="Genomic_DNA"/>
</dbReference>
<dbReference type="AlphaFoldDB" id="A0A1N7SVU9"/>
<evidence type="ECO:0000313" key="4">
    <source>
        <dbReference type="Proteomes" id="UP000195569"/>
    </source>
</evidence>
<protein>
    <submittedName>
        <fullName evidence="3">Uncharacterized protein</fullName>
    </submittedName>
</protein>
<name>A0A1N7SVU9_9BURK</name>
<feature type="region of interest" description="Disordered" evidence="1">
    <location>
        <begin position="30"/>
        <end position="113"/>
    </location>
</feature>
<comment type="caution">
    <text evidence="3">The sequence shown here is derived from an EMBL/GenBank/DDBJ whole genome shotgun (WGS) entry which is preliminary data.</text>
</comment>
<feature type="compositionally biased region" description="Basic residues" evidence="1">
    <location>
        <begin position="77"/>
        <end position="104"/>
    </location>
</feature>
<dbReference type="Proteomes" id="UP000195569">
    <property type="component" value="Unassembled WGS sequence"/>
</dbReference>
<evidence type="ECO:0000313" key="3">
    <source>
        <dbReference type="EMBL" id="SIT51061.1"/>
    </source>
</evidence>
<accession>A0A1N7SVU9</accession>
<gene>
    <name evidence="3" type="ORF">BN2476_990039</name>
</gene>
<dbReference type="RefSeq" id="WP_087739617.1">
    <property type="nucleotide sequence ID" value="NZ_CYGY02000099.1"/>
</dbReference>
<dbReference type="OrthoDB" id="9115444at2"/>
<sequence>MKLSKCLALAALPLSITAYAQTSQTYHFGEGQTSLQTGNAHPATSAQPAQAQMQSPPPLPSGEPKEQANPTPTTGKAKSKTKAKHKAKSKRPTHHHRRHTTHRAPHQDMYSHP</sequence>
<reference evidence="3" key="1">
    <citation type="submission" date="2016-12" db="EMBL/GenBank/DDBJ databases">
        <authorList>
            <person name="Moulin L."/>
        </authorList>
    </citation>
    <scope>NUCLEOTIDE SEQUENCE [LARGE SCALE GENOMIC DNA]</scope>
    <source>
        <strain evidence="3">STM 7183</strain>
    </source>
</reference>